<proteinExistence type="inferred from homology"/>
<feature type="signal peptide" evidence="4">
    <location>
        <begin position="1"/>
        <end position="26"/>
    </location>
</feature>
<keyword evidence="2" id="KW-1015">Disulfide bond</keyword>
<dbReference type="PRINTS" id="PR00382">
    <property type="entry name" value="LIPIDTRNSFER"/>
</dbReference>
<dbReference type="CDD" id="cd01960">
    <property type="entry name" value="nsLTP1"/>
    <property type="match status" value="1"/>
</dbReference>
<dbReference type="InterPro" id="IPR036312">
    <property type="entry name" value="Bifun_inhib/LTP/seed_sf"/>
</dbReference>
<sequence>MGGSIMVRLFLLAIVCVALASPKAEAAVTCTQVYNNLSPCISYVANGGAVPDQCCRGIRTLFGMAQTTPDRQAVCSCIKTAVNGIPYNNNNLNLAAGLPKKCGVNIPYQISPSTDLCGKGEGVTEECSSMCVNKWSEPTWRTD</sequence>
<feature type="chain" id="PRO_5032783868" description="Non-specific lipid-transfer protein" evidence="4">
    <location>
        <begin position="27"/>
        <end position="143"/>
    </location>
</feature>
<evidence type="ECO:0000256" key="1">
    <source>
        <dbReference type="ARBA" id="ARBA00009748"/>
    </source>
</evidence>
<comment type="similarity">
    <text evidence="1 3">Belongs to the plant LTP family.</text>
</comment>
<dbReference type="Pfam" id="PF00234">
    <property type="entry name" value="Tryp_alpha_amyl"/>
    <property type="match status" value="1"/>
</dbReference>
<evidence type="ECO:0000256" key="3">
    <source>
        <dbReference type="RuleBase" id="RU000628"/>
    </source>
</evidence>
<gene>
    <name evidence="6" type="ORF">G2W53_016586</name>
</gene>
<dbReference type="Proteomes" id="UP000634136">
    <property type="component" value="Unassembled WGS sequence"/>
</dbReference>
<comment type="caution">
    <text evidence="6">The sequence shown here is derived from an EMBL/GenBank/DDBJ whole genome shotgun (WGS) entry which is preliminary data.</text>
</comment>
<reference evidence="6" key="1">
    <citation type="submission" date="2020-09" db="EMBL/GenBank/DDBJ databases">
        <title>Genome-Enabled Discovery of Anthraquinone Biosynthesis in Senna tora.</title>
        <authorList>
            <person name="Kang S.-H."/>
            <person name="Pandey R.P."/>
            <person name="Lee C.-M."/>
            <person name="Sim J.-S."/>
            <person name="Jeong J.-T."/>
            <person name="Choi B.-S."/>
            <person name="Jung M."/>
            <person name="Ginzburg D."/>
            <person name="Zhao K."/>
            <person name="Won S.Y."/>
            <person name="Oh T.-J."/>
            <person name="Yu Y."/>
            <person name="Kim N.-H."/>
            <person name="Lee O.R."/>
            <person name="Lee T.-H."/>
            <person name="Bashyal P."/>
            <person name="Kim T.-S."/>
            <person name="Lee W.-H."/>
            <person name="Kawkins C."/>
            <person name="Kim C.-K."/>
            <person name="Kim J.S."/>
            <person name="Ahn B.O."/>
            <person name="Rhee S.Y."/>
            <person name="Sohng J.K."/>
        </authorList>
    </citation>
    <scope>NUCLEOTIDE SEQUENCE</scope>
    <source>
        <tissue evidence="6">Leaf</tissue>
    </source>
</reference>
<accession>A0A834TPI4</accession>
<dbReference type="PANTHER" id="PTHR33076">
    <property type="entry name" value="NON-SPECIFIC LIPID-TRANSFER PROTEIN 2-RELATED"/>
    <property type="match status" value="1"/>
</dbReference>
<dbReference type="EMBL" id="JAAIUW010000006">
    <property type="protein sequence ID" value="KAF7825422.1"/>
    <property type="molecule type" value="Genomic_DNA"/>
</dbReference>
<dbReference type="OrthoDB" id="1890443at2759"/>
<keyword evidence="4" id="KW-0732">Signal</keyword>
<dbReference type="AlphaFoldDB" id="A0A834TPI4"/>
<protein>
    <recommendedName>
        <fullName evidence="3">Non-specific lipid-transfer protein</fullName>
    </recommendedName>
</protein>
<keyword evidence="3" id="KW-0813">Transport</keyword>
<name>A0A834TPI4_9FABA</name>
<keyword evidence="7" id="KW-1185">Reference proteome</keyword>
<evidence type="ECO:0000259" key="5">
    <source>
        <dbReference type="SMART" id="SM00499"/>
    </source>
</evidence>
<dbReference type="GO" id="GO:0006869">
    <property type="term" value="P:lipid transport"/>
    <property type="evidence" value="ECO:0007669"/>
    <property type="project" value="InterPro"/>
</dbReference>
<dbReference type="InterPro" id="IPR016140">
    <property type="entry name" value="Bifunc_inhib/LTP/seed_store"/>
</dbReference>
<dbReference type="SUPFAM" id="SSF47699">
    <property type="entry name" value="Bifunctional inhibitor/lipid-transfer protein/seed storage 2S albumin"/>
    <property type="match status" value="1"/>
</dbReference>
<feature type="domain" description="Bifunctional inhibitor/plant lipid transfer protein/seed storage helical" evidence="5">
    <location>
        <begin position="30"/>
        <end position="117"/>
    </location>
</feature>
<evidence type="ECO:0000313" key="6">
    <source>
        <dbReference type="EMBL" id="KAF7825422.1"/>
    </source>
</evidence>
<dbReference type="Gene3D" id="1.10.110.10">
    <property type="entry name" value="Plant lipid-transfer and hydrophobic proteins"/>
    <property type="match status" value="1"/>
</dbReference>
<keyword evidence="3" id="KW-0446">Lipid-binding</keyword>
<dbReference type="InterPro" id="IPR000528">
    <property type="entry name" value="Plant_nsLTP"/>
</dbReference>
<dbReference type="SMART" id="SM00499">
    <property type="entry name" value="AAI"/>
    <property type="match status" value="1"/>
</dbReference>
<organism evidence="6 7">
    <name type="scientific">Senna tora</name>
    <dbReference type="NCBI Taxonomy" id="362788"/>
    <lineage>
        <taxon>Eukaryota</taxon>
        <taxon>Viridiplantae</taxon>
        <taxon>Streptophyta</taxon>
        <taxon>Embryophyta</taxon>
        <taxon>Tracheophyta</taxon>
        <taxon>Spermatophyta</taxon>
        <taxon>Magnoliopsida</taxon>
        <taxon>eudicotyledons</taxon>
        <taxon>Gunneridae</taxon>
        <taxon>Pentapetalae</taxon>
        <taxon>rosids</taxon>
        <taxon>fabids</taxon>
        <taxon>Fabales</taxon>
        <taxon>Fabaceae</taxon>
        <taxon>Caesalpinioideae</taxon>
        <taxon>Cassia clade</taxon>
        <taxon>Senna</taxon>
    </lineage>
</organism>
<evidence type="ECO:0000256" key="4">
    <source>
        <dbReference type="SAM" id="SignalP"/>
    </source>
</evidence>
<comment type="function">
    <text evidence="3">Plant non-specific lipid-transfer proteins transfer phospholipids as well as galactolipids across membranes. May play a role in wax or cutin deposition in the cell walls of expanding epidermal cells and certain secretory tissues.</text>
</comment>
<evidence type="ECO:0000313" key="7">
    <source>
        <dbReference type="Proteomes" id="UP000634136"/>
    </source>
</evidence>
<evidence type="ECO:0000256" key="2">
    <source>
        <dbReference type="ARBA" id="ARBA00023157"/>
    </source>
</evidence>
<dbReference type="GO" id="GO:0008289">
    <property type="term" value="F:lipid binding"/>
    <property type="evidence" value="ECO:0007669"/>
    <property type="project" value="UniProtKB-KW"/>
</dbReference>